<sequence length="497" mass="54388">MTDDAALIKDIFELCVSQVVASEARAPFQSVRRSAVSVLCEIATRYLEQVLHSSKAYAEHAGKTSVSFRDVRSALRDYGLERRELETYWTSFRQVNCETTQDALHALASYVPAHYAAPHRKPLARLTYGALTEAELRELGQASETDEEEQDIKQSSIHQDESSDESDSDSSAYNSREAASSRAQRVKMTSSPAFVLQDEAEPSDEPAASMWISPDAVPAFVPDFLPPFPGRERSKATNIDGGATQSRAMKRDDSADGPEEDDAGEVELNEHHGDPWQRLISWRNSSLASRDPATLPSVRSKKRARSPPSSLKAFADAYTALASDASVGTVYARPNPKRKRAVANVIQEPLADSLTGSIPPTLYRQSYRTTGWLPKAPASKAPDGTPLPDLVAPAFGDLPLSLSSAVPPWVTPHPHTVAPPQHQRQPRLFASLVDALAPHSPVFFARMLRTGPPAPLDQNGASLDFALEEGQTDDARFYAPAFDWDTKDPTISISRDQ</sequence>
<evidence type="ECO:0000256" key="4">
    <source>
        <dbReference type="ARBA" id="ARBA00023242"/>
    </source>
</evidence>
<dbReference type="PANTHER" id="PTHR46338:SF1">
    <property type="entry name" value="TRANSCRIPTION INITIATION FACTOR TFIID SUBUNIT 8"/>
    <property type="match status" value="1"/>
</dbReference>
<dbReference type="OrthoDB" id="436852at2759"/>
<dbReference type="CDD" id="cd00076">
    <property type="entry name" value="HFD_SF"/>
    <property type="match status" value="1"/>
</dbReference>
<dbReference type="Pfam" id="PF07524">
    <property type="entry name" value="Bromo_TP"/>
    <property type="match status" value="1"/>
</dbReference>
<feature type="compositionally biased region" description="Acidic residues" evidence="5">
    <location>
        <begin position="255"/>
        <end position="267"/>
    </location>
</feature>
<dbReference type="EMBL" id="BABT02000117">
    <property type="protein sequence ID" value="GAA97154.1"/>
    <property type="molecule type" value="Genomic_DNA"/>
</dbReference>
<reference evidence="7 8" key="2">
    <citation type="journal article" date="2012" name="Open Biol.">
        <title>Characteristics of nucleosomes and linker DNA regions on the genome of the basidiomycete Mixia osmundae revealed by mono- and dinucleosome mapping.</title>
        <authorList>
            <person name="Nishida H."/>
            <person name="Kondo S."/>
            <person name="Matsumoto T."/>
            <person name="Suzuki Y."/>
            <person name="Yoshikawa H."/>
            <person name="Taylor T.D."/>
            <person name="Sugiyama J."/>
        </authorList>
    </citation>
    <scope>NUCLEOTIDE SEQUENCE [LARGE SCALE GENOMIC DNA]</scope>
    <source>
        <strain evidence="8">CBS 9802 / IAM 14324 / JCM 22182 / KY 12970</strain>
    </source>
</reference>
<dbReference type="InterPro" id="IPR009072">
    <property type="entry name" value="Histone-fold"/>
</dbReference>
<evidence type="ECO:0000313" key="7">
    <source>
        <dbReference type="EMBL" id="GAA97154.1"/>
    </source>
</evidence>
<dbReference type="eggNOG" id="ENOG502T59T">
    <property type="taxonomic scope" value="Eukaryota"/>
</dbReference>
<dbReference type="PANTHER" id="PTHR46338">
    <property type="entry name" value="TRANSCRIPTION INITIATION FACTOR TFIID SUBUNIT 8"/>
    <property type="match status" value="1"/>
</dbReference>
<gene>
    <name evidence="7" type="primary">Mo03830</name>
    <name evidence="7" type="ORF">E5Q_03830</name>
</gene>
<dbReference type="SUPFAM" id="SSF47113">
    <property type="entry name" value="Histone-fold"/>
    <property type="match status" value="1"/>
</dbReference>
<proteinExistence type="predicted"/>
<dbReference type="STRING" id="764103.G7E2X3"/>
<protein>
    <recommendedName>
        <fullName evidence="6">Bromodomain associated domain-containing protein</fullName>
    </recommendedName>
</protein>
<dbReference type="Gene3D" id="1.10.20.10">
    <property type="entry name" value="Histone, subunit A"/>
    <property type="match status" value="1"/>
</dbReference>
<dbReference type="HOGENOM" id="CLU_548710_0_0_1"/>
<dbReference type="InterPro" id="IPR037818">
    <property type="entry name" value="TAF8"/>
</dbReference>
<evidence type="ECO:0000256" key="1">
    <source>
        <dbReference type="ARBA" id="ARBA00004123"/>
    </source>
</evidence>
<feature type="compositionally biased region" description="Polar residues" evidence="5">
    <location>
        <begin position="172"/>
        <end position="187"/>
    </location>
</feature>
<dbReference type="RefSeq" id="XP_014571159.1">
    <property type="nucleotide sequence ID" value="XM_014715673.1"/>
</dbReference>
<evidence type="ECO:0000259" key="6">
    <source>
        <dbReference type="Pfam" id="PF07524"/>
    </source>
</evidence>
<dbReference type="OMA" id="SESCAKY"/>
<dbReference type="GO" id="GO:0046982">
    <property type="term" value="F:protein heterodimerization activity"/>
    <property type="evidence" value="ECO:0007669"/>
    <property type="project" value="InterPro"/>
</dbReference>
<dbReference type="Proteomes" id="UP000009131">
    <property type="component" value="Unassembled WGS sequence"/>
</dbReference>
<feature type="region of interest" description="Disordered" evidence="5">
    <location>
        <begin position="287"/>
        <end position="309"/>
    </location>
</feature>
<evidence type="ECO:0000256" key="2">
    <source>
        <dbReference type="ARBA" id="ARBA00023015"/>
    </source>
</evidence>
<name>G7E2X3_MIXOS</name>
<comment type="caution">
    <text evidence="7">The sequence shown here is derived from an EMBL/GenBank/DDBJ whole genome shotgun (WGS) entry which is preliminary data.</text>
</comment>
<dbReference type="AlphaFoldDB" id="G7E2X3"/>
<dbReference type="GO" id="GO:0005669">
    <property type="term" value="C:transcription factor TFIID complex"/>
    <property type="evidence" value="ECO:0007669"/>
    <property type="project" value="InterPro"/>
</dbReference>
<accession>G7E2X3</accession>
<keyword evidence="4" id="KW-0539">Nucleus</keyword>
<evidence type="ECO:0000313" key="8">
    <source>
        <dbReference type="Proteomes" id="UP000009131"/>
    </source>
</evidence>
<feature type="region of interest" description="Disordered" evidence="5">
    <location>
        <begin position="223"/>
        <end position="272"/>
    </location>
</feature>
<feature type="region of interest" description="Disordered" evidence="5">
    <location>
        <begin position="140"/>
        <end position="187"/>
    </location>
</feature>
<evidence type="ECO:0000256" key="3">
    <source>
        <dbReference type="ARBA" id="ARBA00023163"/>
    </source>
</evidence>
<organism evidence="7 8">
    <name type="scientific">Mixia osmundae (strain CBS 9802 / IAM 14324 / JCM 22182 / KY 12970)</name>
    <dbReference type="NCBI Taxonomy" id="764103"/>
    <lineage>
        <taxon>Eukaryota</taxon>
        <taxon>Fungi</taxon>
        <taxon>Dikarya</taxon>
        <taxon>Basidiomycota</taxon>
        <taxon>Pucciniomycotina</taxon>
        <taxon>Mixiomycetes</taxon>
        <taxon>Mixiales</taxon>
        <taxon>Mixiaceae</taxon>
        <taxon>Mixia</taxon>
    </lineage>
</organism>
<dbReference type="InterPro" id="IPR006565">
    <property type="entry name" value="BTP"/>
</dbReference>
<keyword evidence="3" id="KW-0804">Transcription</keyword>
<reference evidence="7 8" key="1">
    <citation type="journal article" date="2011" name="J. Gen. Appl. Microbiol.">
        <title>Draft genome sequencing of the enigmatic basidiomycete Mixia osmundae.</title>
        <authorList>
            <person name="Nishida H."/>
            <person name="Nagatsuka Y."/>
            <person name="Sugiyama J."/>
        </authorList>
    </citation>
    <scope>NUCLEOTIDE SEQUENCE [LARGE SCALE GENOMIC DNA]</scope>
    <source>
        <strain evidence="8">CBS 9802 / IAM 14324 / JCM 22182 / KY 12970</strain>
    </source>
</reference>
<comment type="subcellular location">
    <subcellularLocation>
        <location evidence="1">Nucleus</location>
    </subcellularLocation>
</comment>
<keyword evidence="2" id="KW-0805">Transcription regulation</keyword>
<dbReference type="InParanoid" id="G7E2X3"/>
<evidence type="ECO:0000256" key="5">
    <source>
        <dbReference type="SAM" id="MobiDB-lite"/>
    </source>
</evidence>
<keyword evidence="8" id="KW-1185">Reference proteome</keyword>
<feature type="domain" description="Bromodomain associated" evidence="6">
    <location>
        <begin position="12"/>
        <end position="80"/>
    </location>
</feature>